<dbReference type="EMBL" id="AYKF01000121">
    <property type="protein sequence ID" value="ROO25141.1"/>
    <property type="molecule type" value="Genomic_DNA"/>
</dbReference>
<gene>
    <name evidence="4" type="ORF">SAHL_15300</name>
</gene>
<dbReference type="Pfam" id="PF13602">
    <property type="entry name" value="ADH_zinc_N_2"/>
    <property type="match status" value="1"/>
</dbReference>
<evidence type="ECO:0000256" key="1">
    <source>
        <dbReference type="ARBA" id="ARBA00022857"/>
    </source>
</evidence>
<dbReference type="InterPro" id="IPR020843">
    <property type="entry name" value="ER"/>
</dbReference>
<dbReference type="InterPro" id="IPR014182">
    <property type="entry name" value="ADH_Zn_typ-1"/>
</dbReference>
<reference evidence="4 5" key="1">
    <citation type="submission" date="2013-10" db="EMBL/GenBank/DDBJ databases">
        <title>Salinisphaera halophila YIM 95161 Genome Sequencing.</title>
        <authorList>
            <person name="Lai Q."/>
            <person name="Li C."/>
            <person name="Shao Z."/>
        </authorList>
    </citation>
    <scope>NUCLEOTIDE SEQUENCE [LARGE SCALE GENOMIC DNA]</scope>
    <source>
        <strain evidence="4 5">YIM 95161</strain>
    </source>
</reference>
<evidence type="ECO:0000313" key="5">
    <source>
        <dbReference type="Proteomes" id="UP000285123"/>
    </source>
</evidence>
<dbReference type="InterPro" id="IPR051603">
    <property type="entry name" value="Zinc-ADH_QOR/CCCR"/>
</dbReference>
<dbReference type="SMART" id="SM00829">
    <property type="entry name" value="PKS_ER"/>
    <property type="match status" value="1"/>
</dbReference>
<comment type="caution">
    <text evidence="4">The sequence shown here is derived from an EMBL/GenBank/DDBJ whole genome shotgun (WGS) entry which is preliminary data.</text>
</comment>
<dbReference type="Pfam" id="PF08240">
    <property type="entry name" value="ADH_N"/>
    <property type="match status" value="1"/>
</dbReference>
<dbReference type="NCBIfam" id="TIGR02817">
    <property type="entry name" value="adh_fam_1"/>
    <property type="match status" value="1"/>
</dbReference>
<keyword evidence="2" id="KW-0560">Oxidoreductase</keyword>
<dbReference type="GO" id="GO:0016491">
    <property type="term" value="F:oxidoreductase activity"/>
    <property type="evidence" value="ECO:0007669"/>
    <property type="project" value="UniProtKB-KW"/>
</dbReference>
<evidence type="ECO:0000259" key="3">
    <source>
        <dbReference type="SMART" id="SM00829"/>
    </source>
</evidence>
<dbReference type="Proteomes" id="UP000285123">
    <property type="component" value="Unassembled WGS sequence"/>
</dbReference>
<dbReference type="OrthoDB" id="9785812at2"/>
<feature type="domain" description="Enoyl reductase (ER)" evidence="3">
    <location>
        <begin position="10"/>
        <end position="334"/>
    </location>
</feature>
<comment type="similarity">
    <text evidence="2">Belongs to the zinc-containing alcohol dehydrogenase family. Quinone oxidoreductase subfamily.</text>
</comment>
<dbReference type="PANTHER" id="PTHR44154:SF1">
    <property type="entry name" value="QUINONE OXIDOREDUCTASE"/>
    <property type="match status" value="1"/>
</dbReference>
<protein>
    <recommendedName>
        <fullName evidence="2">Zinc-type alcohol dehydrogenase-like protein</fullName>
    </recommendedName>
</protein>
<evidence type="ECO:0000313" key="4">
    <source>
        <dbReference type="EMBL" id="ROO25141.1"/>
    </source>
</evidence>
<keyword evidence="2" id="KW-0862">Zinc</keyword>
<keyword evidence="1" id="KW-0521">NADP</keyword>
<dbReference type="InterPro" id="IPR036291">
    <property type="entry name" value="NAD(P)-bd_dom_sf"/>
</dbReference>
<dbReference type="RefSeq" id="WP_123592267.1">
    <property type="nucleotide sequence ID" value="NZ_AYKF01000121.1"/>
</dbReference>
<dbReference type="AlphaFoldDB" id="A0A423PHQ2"/>
<dbReference type="SUPFAM" id="SSF51735">
    <property type="entry name" value="NAD(P)-binding Rossmann-fold domains"/>
    <property type="match status" value="1"/>
</dbReference>
<evidence type="ECO:0000256" key="2">
    <source>
        <dbReference type="RuleBase" id="RU364000"/>
    </source>
</evidence>
<keyword evidence="2" id="KW-0479">Metal-binding</keyword>
<name>A0A423PHQ2_9GAMM</name>
<dbReference type="Gene3D" id="3.40.50.720">
    <property type="entry name" value="NAD(P)-binding Rossmann-like Domain"/>
    <property type="match status" value="1"/>
</dbReference>
<dbReference type="InterPro" id="IPR013154">
    <property type="entry name" value="ADH-like_N"/>
</dbReference>
<dbReference type="SUPFAM" id="SSF50129">
    <property type="entry name" value="GroES-like"/>
    <property type="match status" value="1"/>
</dbReference>
<dbReference type="InterPro" id="IPR011032">
    <property type="entry name" value="GroES-like_sf"/>
</dbReference>
<organism evidence="4 5">
    <name type="scientific">Salinisphaera orenii YIM 95161</name>
    <dbReference type="NCBI Taxonomy" id="1051139"/>
    <lineage>
        <taxon>Bacteria</taxon>
        <taxon>Pseudomonadati</taxon>
        <taxon>Pseudomonadota</taxon>
        <taxon>Gammaproteobacteria</taxon>
        <taxon>Salinisphaerales</taxon>
        <taxon>Salinisphaeraceae</taxon>
        <taxon>Salinisphaera</taxon>
    </lineage>
</organism>
<dbReference type="CDD" id="cd08252">
    <property type="entry name" value="AL_MDR"/>
    <property type="match status" value="1"/>
</dbReference>
<dbReference type="PANTHER" id="PTHR44154">
    <property type="entry name" value="QUINONE OXIDOREDUCTASE"/>
    <property type="match status" value="1"/>
</dbReference>
<accession>A0A423PHQ2</accession>
<dbReference type="GO" id="GO:0008270">
    <property type="term" value="F:zinc ion binding"/>
    <property type="evidence" value="ECO:0007669"/>
    <property type="project" value="InterPro"/>
</dbReference>
<sequence>MKAVAHTVIRDIDDPRYLEDLTLEPPTLGAHDLRVRVEAVAVNPIDLKVHGRRPASAEAPVILGFDAAGVVESVGAAVARFGVGDPVFYAGSVARSGCNAELHCVDERLVGPKPTTLDFADSAALALTGLTAWELLFDLMALDDDAHSPAGPVLVLGGAGGVASMAVQLLAAFTDRTVIATASQPDSAEHARALGAHHVIDYRQDYRDQLAAAGIDDVAAIFSTHTTAFAWENFARVIRPFGRIGFIDDPAPLDVSLLKARSVALYGEGMFNRSVFATDDMIRQHEILTRIARGIDGGRLNATTGQHFGTINAANLRAAHRHVAAGHARGKAVLSGFG</sequence>
<proteinExistence type="inferred from homology"/>
<dbReference type="Gene3D" id="3.90.180.10">
    <property type="entry name" value="Medium-chain alcohol dehydrogenases, catalytic domain"/>
    <property type="match status" value="1"/>
</dbReference>